<evidence type="ECO:0000313" key="1">
    <source>
        <dbReference type="EMBL" id="AOS84621.1"/>
    </source>
</evidence>
<protein>
    <submittedName>
        <fullName evidence="1">Chlorosome envelope protein B</fullName>
    </submittedName>
</protein>
<dbReference type="Proteomes" id="UP000095185">
    <property type="component" value="Chromosome"/>
</dbReference>
<keyword evidence="2" id="KW-1185">Reference proteome</keyword>
<accession>A0A1D8D2C0</accession>
<dbReference type="KEGG" id="clz:BIU88_11030"/>
<proteinExistence type="predicted"/>
<dbReference type="AlphaFoldDB" id="A0A1D8D2C0"/>
<dbReference type="STRING" id="274537.BIU88_11030"/>
<sequence>MANGSNNDLAGSISALMDTFAKLGQQQLEMLNSGIKAASEMVEPLGKTMTDLGGNVVNTVNQVLQNVSSNLGGGSSK</sequence>
<dbReference type="OrthoDB" id="595389at2"/>
<name>A0A1D8D2C0_CHLLM</name>
<gene>
    <name evidence="1" type="ORF">BIU88_11030</name>
</gene>
<reference evidence="1" key="1">
    <citation type="submission" date="2016-09" db="EMBL/GenBank/DDBJ databases">
        <title>Genome sequence of Chlorobaculum limnaeum.</title>
        <authorList>
            <person name="Liu Z."/>
            <person name="Tank M."/>
            <person name="Bryant D.A."/>
        </authorList>
    </citation>
    <scope>NUCLEOTIDE SEQUENCE [LARGE SCALE GENOMIC DNA]</scope>
    <source>
        <strain evidence="1">DSM 1677</strain>
    </source>
</reference>
<dbReference type="EMBL" id="CP017305">
    <property type="protein sequence ID" value="AOS84621.1"/>
    <property type="molecule type" value="Genomic_DNA"/>
</dbReference>
<organism evidence="1 2">
    <name type="scientific">Chlorobaculum limnaeum</name>
    <dbReference type="NCBI Taxonomy" id="274537"/>
    <lineage>
        <taxon>Bacteria</taxon>
        <taxon>Pseudomonadati</taxon>
        <taxon>Chlorobiota</taxon>
        <taxon>Chlorobiia</taxon>
        <taxon>Chlorobiales</taxon>
        <taxon>Chlorobiaceae</taxon>
        <taxon>Chlorobaculum</taxon>
    </lineage>
</organism>
<evidence type="ECO:0000313" key="2">
    <source>
        <dbReference type="Proteomes" id="UP000095185"/>
    </source>
</evidence>
<dbReference type="RefSeq" id="WP_069810813.1">
    <property type="nucleotide sequence ID" value="NZ_CP017305.1"/>
</dbReference>